<gene>
    <name evidence="6" type="primary">CCDC180</name>
</gene>
<feature type="coiled-coil region" evidence="1">
    <location>
        <begin position="490"/>
        <end position="517"/>
    </location>
</feature>
<keyword evidence="5" id="KW-1185">Reference proteome</keyword>
<feature type="domain" description="DUF4455" evidence="3">
    <location>
        <begin position="132"/>
        <end position="596"/>
    </location>
</feature>
<dbReference type="CTD" id="100499483"/>
<feature type="compositionally biased region" description="Basic and acidic residues" evidence="2">
    <location>
        <begin position="638"/>
        <end position="669"/>
    </location>
</feature>
<evidence type="ECO:0000259" key="4">
    <source>
        <dbReference type="Pfam" id="PF14644"/>
    </source>
</evidence>
<reference evidence="6" key="1">
    <citation type="submission" date="2025-08" db="UniProtKB">
        <authorList>
            <consortium name="RefSeq"/>
        </authorList>
    </citation>
    <scope>IDENTIFICATION</scope>
    <source>
        <tissue evidence="6">Blood</tissue>
    </source>
</reference>
<organism evidence="5 6">
    <name type="scientific">Eublepharis macularius</name>
    <name type="common">Leopard gecko</name>
    <name type="synonym">Cyrtodactylus macularius</name>
    <dbReference type="NCBI Taxonomy" id="481883"/>
    <lineage>
        <taxon>Eukaryota</taxon>
        <taxon>Metazoa</taxon>
        <taxon>Chordata</taxon>
        <taxon>Craniata</taxon>
        <taxon>Vertebrata</taxon>
        <taxon>Euteleostomi</taxon>
        <taxon>Lepidosauria</taxon>
        <taxon>Squamata</taxon>
        <taxon>Bifurcata</taxon>
        <taxon>Gekkota</taxon>
        <taxon>Eublepharidae</taxon>
        <taxon>Eublepharinae</taxon>
        <taxon>Eublepharis</taxon>
    </lineage>
</organism>
<accession>A0AA97KBG6</accession>
<dbReference type="PANTHER" id="PTHR21444">
    <property type="entry name" value="COILED-COIL DOMAIN-CONTAINING PROTEIN 180"/>
    <property type="match status" value="1"/>
</dbReference>
<feature type="compositionally biased region" description="Gly residues" evidence="2">
    <location>
        <begin position="1193"/>
        <end position="1212"/>
    </location>
</feature>
<evidence type="ECO:0000256" key="1">
    <source>
        <dbReference type="SAM" id="Coils"/>
    </source>
</evidence>
<protein>
    <submittedName>
        <fullName evidence="6">Coiled-coil domain-containing protein 180</fullName>
    </submittedName>
</protein>
<dbReference type="GeneID" id="129342162"/>
<feature type="region of interest" description="Disordered" evidence="2">
    <location>
        <begin position="1115"/>
        <end position="1134"/>
    </location>
</feature>
<dbReference type="Proteomes" id="UP001190640">
    <property type="component" value="Chromosome 14"/>
</dbReference>
<dbReference type="RefSeq" id="XP_054853763.1">
    <property type="nucleotide sequence ID" value="XM_054997788.1"/>
</dbReference>
<keyword evidence="1" id="KW-0175">Coiled coil</keyword>
<name>A0AA97KBG6_EUBMA</name>
<feature type="compositionally biased region" description="Basic and acidic residues" evidence="2">
    <location>
        <begin position="1178"/>
        <end position="1190"/>
    </location>
</feature>
<sequence length="1624" mass="186714">MTLVGVSRVVPSGKIYRQIFDDEINLVRTLGEARSKLAQHKSPQNPGRIPLVRHSERCSGNGFLSHRQQMWVEGMPNDDFTENPVLYKEATMLALQKEQESENMVAAREVRGLAEVIIPEKKSSDIIERLSKARKRRHEDAVAALRQDLASVGRERELSILEPGKLFLTKLARSDKNIECLFQRIENDSSFESYSMQDFEEVWDLVSRETLQRKQWIRELDRALHKAEAARTELIKGMLKKYTKILEDTAYLLPSDVHRFIHNEAMMINQALLANRRAIARLFVNLMEADLKKDVFFRRKLEEGIQIWKTTQKQFIACSFRKFMEDERIQNPSIVKKELKNMLKDQLSLSEKRMALLYSLGNLLPLTHSKAEINECYESTVALNKRIDTHNVQYMMRIRIQYEKVCQECLSYVQECKKKLLEKRICTEEEAEKMINPSFFQLIGKVQRRFENEVEMMDNDFEQLAKHTEINCRHLYQYFQDALVLWDVHQRNLTQEENDLHSKLNDLRNKHENMNKLREVNLDISIDKLRTQSSDEKLKAQLEKVYAVLDFIRAGYEAFHHDLETKITAYPQNVLKELIFYSALISQYFNVKETYEGKPIRKASVEEEEEEEEEMAADADKAEDAGEIPGSLESLLEHESKDGEQHSESAEEQAEHKAATESEQEKLGEMESFPPESGRTESWMSLGLVSNMTEKSEEGSEVREDGDVLETAEMTAPTLGSELTEPSERILECFNTSSGNTYTVLEHTGRWKTKKSEKYYVGKLKEDTLPLYLQQVFLSQIFIENVRRQIRLQFFEHLEKWFAQSLSTSWTIMASKKEELNAELQLRIHLHEPRRERIEKDVFYVRMAELRFHKERLERHCAGVLEALNQEKAAFQKLKESQNQLSKNFRQRIQDMEIIFLTESCAEKLLSLSNNLHMELLNHVEVIQVSLRSYRQYLEEALGKLREANTDFLKACRFFSEGGNFSPEELDRFTKGLQKENGRIDFVEGLIMIDMEKMESSHLEQATEIIGKFENKFHYLAVDRVFIEKIQRFMTNIQVKIKLEVEKSNVQNQTLNSHLEKLVSRIDACAHPNVDKESITSEELYESARFVMEKMKERSKYLNCLLGLDFALPPPEASTQSSTGGPSQSGSFQQDGKAIVMGVQCTPLMTPSRMGKAALDDAAIGVIKQLTGMQRSKKTADQQHEKEDRLQLGAGGSGTGGSGAGGGSSSGGGGVLYPIPTFPAVASGTSRGEPIASPAGQNTMSVSAKKSISFSKRLSVAGSNNSIQKYIKQTKGDKKFLIFGDKPKDSDYTHFKGIIFCIVWDNFDVLMTIAEDFYKKDKHQITRPEYLQETYDQCVDVMGQKLLLYLEQTDDYHNTCISEFRDQLRRFEGLLPEIAQLLTGKLLKDQEQLLIDSTEQIRRDFQEQLQKWDIVKDKNKNKLRPTLGHPDNLPQLQILCQEEEERQNEQTDGIHLCTQKLKACAIECAQRFISTLATCTEKILMELDDSLTVDDVQMGKTETPREKTSTLIRRKKAGLSLAVEECKLLAERGSRTWPGIPRTTLVGLPDQILCQETAAITTTKTTLGHVAAVKERDAVYMKFKQVLEAEFARIKEGSTAHLMKAQHWADWWKKSVQKIKQLYS</sequence>
<dbReference type="Pfam" id="PF14644">
    <property type="entry name" value="DUF4456"/>
    <property type="match status" value="1"/>
</dbReference>
<dbReference type="InterPro" id="IPR028089">
    <property type="entry name" value="DUF4455"/>
</dbReference>
<feature type="region of interest" description="Disordered" evidence="2">
    <location>
        <begin position="1172"/>
        <end position="1212"/>
    </location>
</feature>
<evidence type="ECO:0000313" key="6">
    <source>
        <dbReference type="RefSeq" id="XP_054853763.1"/>
    </source>
</evidence>
<feature type="domain" description="DUF4456" evidence="4">
    <location>
        <begin position="1312"/>
        <end position="1514"/>
    </location>
</feature>
<evidence type="ECO:0000256" key="2">
    <source>
        <dbReference type="SAM" id="MobiDB-lite"/>
    </source>
</evidence>
<feature type="region of interest" description="Disordered" evidence="2">
    <location>
        <begin position="601"/>
        <end position="625"/>
    </location>
</feature>
<dbReference type="InterPro" id="IPR027914">
    <property type="entry name" value="DUF4456"/>
</dbReference>
<feature type="compositionally biased region" description="Low complexity" evidence="2">
    <location>
        <begin position="1118"/>
        <end position="1134"/>
    </location>
</feature>
<dbReference type="KEGG" id="emc:129342162"/>
<feature type="compositionally biased region" description="Acidic residues" evidence="2">
    <location>
        <begin position="606"/>
        <end position="617"/>
    </location>
</feature>
<dbReference type="PANTHER" id="PTHR21444:SF14">
    <property type="entry name" value="COILED-COIL DOMAIN-CONTAINING PROTEIN 180"/>
    <property type="match status" value="1"/>
</dbReference>
<evidence type="ECO:0000259" key="3">
    <source>
        <dbReference type="Pfam" id="PF14643"/>
    </source>
</evidence>
<evidence type="ECO:0000313" key="5">
    <source>
        <dbReference type="Proteomes" id="UP001190640"/>
    </source>
</evidence>
<dbReference type="Pfam" id="PF14643">
    <property type="entry name" value="DUF4455"/>
    <property type="match status" value="1"/>
</dbReference>
<feature type="region of interest" description="Disordered" evidence="2">
    <location>
        <begin position="638"/>
        <end position="681"/>
    </location>
</feature>
<proteinExistence type="predicted"/>